<evidence type="ECO:0000256" key="1">
    <source>
        <dbReference type="SAM" id="MobiDB-lite"/>
    </source>
</evidence>
<feature type="region of interest" description="Disordered" evidence="1">
    <location>
        <begin position="1"/>
        <end position="25"/>
    </location>
</feature>
<protein>
    <submittedName>
        <fullName evidence="2">Uncharacterized protein</fullName>
    </submittedName>
</protein>
<comment type="caution">
    <text evidence="2">The sequence shown here is derived from an EMBL/GenBank/DDBJ whole genome shotgun (WGS) entry which is preliminary data.</text>
</comment>
<evidence type="ECO:0000313" key="3">
    <source>
        <dbReference type="Proteomes" id="UP001066276"/>
    </source>
</evidence>
<proteinExistence type="predicted"/>
<accession>A0AAV7SHC1</accession>
<organism evidence="2 3">
    <name type="scientific">Pleurodeles waltl</name>
    <name type="common">Iberian ribbed newt</name>
    <dbReference type="NCBI Taxonomy" id="8319"/>
    <lineage>
        <taxon>Eukaryota</taxon>
        <taxon>Metazoa</taxon>
        <taxon>Chordata</taxon>
        <taxon>Craniata</taxon>
        <taxon>Vertebrata</taxon>
        <taxon>Euteleostomi</taxon>
        <taxon>Amphibia</taxon>
        <taxon>Batrachia</taxon>
        <taxon>Caudata</taxon>
        <taxon>Salamandroidea</taxon>
        <taxon>Salamandridae</taxon>
        <taxon>Pleurodelinae</taxon>
        <taxon>Pleurodeles</taxon>
    </lineage>
</organism>
<dbReference type="Proteomes" id="UP001066276">
    <property type="component" value="Chromosome 4_2"/>
</dbReference>
<keyword evidence="3" id="KW-1185">Reference proteome</keyword>
<name>A0AAV7SHC1_PLEWA</name>
<dbReference type="EMBL" id="JANPWB010000008">
    <property type="protein sequence ID" value="KAJ1163480.1"/>
    <property type="molecule type" value="Genomic_DNA"/>
</dbReference>
<dbReference type="AlphaFoldDB" id="A0AAV7SHC1"/>
<gene>
    <name evidence="2" type="ORF">NDU88_003938</name>
</gene>
<evidence type="ECO:0000313" key="2">
    <source>
        <dbReference type="EMBL" id="KAJ1163480.1"/>
    </source>
</evidence>
<sequence>MSGSDDRRPLRTPLSGASGTSPAVRDAGSSVRAVAALLGLPAAAFPEETGGADPAGGVLRVRARPLAAAALEWASAVVLVIGHLTDLGAPTHLCCAVCGPLVIWDGPGAYRDSTRQLSRTWPYHSISWAPCGCRRVLAQSCTMGTWG</sequence>
<reference evidence="2" key="1">
    <citation type="journal article" date="2022" name="bioRxiv">
        <title>Sequencing and chromosome-scale assembly of the giantPleurodeles waltlgenome.</title>
        <authorList>
            <person name="Brown T."/>
            <person name="Elewa A."/>
            <person name="Iarovenko S."/>
            <person name="Subramanian E."/>
            <person name="Araus A.J."/>
            <person name="Petzold A."/>
            <person name="Susuki M."/>
            <person name="Suzuki K.-i.T."/>
            <person name="Hayashi T."/>
            <person name="Toyoda A."/>
            <person name="Oliveira C."/>
            <person name="Osipova E."/>
            <person name="Leigh N.D."/>
            <person name="Simon A."/>
            <person name="Yun M.H."/>
        </authorList>
    </citation>
    <scope>NUCLEOTIDE SEQUENCE</scope>
    <source>
        <strain evidence="2">20211129_DDA</strain>
        <tissue evidence="2">Liver</tissue>
    </source>
</reference>